<dbReference type="EMBL" id="JAHCVK010000001">
    <property type="protein sequence ID" value="MBT0651478.1"/>
    <property type="molecule type" value="Genomic_DNA"/>
</dbReference>
<sequence length="727" mass="81064">MEKSELGLDTRLLSDFICELNISRRHVTAYPSNHPVIVTSVGKVLRLLRQLLEIQPVLTIGIARDTLLIGDGFLDRNNPLYRDLARALFGHGIAAISFSGELLPEELQRFNEILCLKKEEVRGRGGVEAVVAAAGITHLQVRAIDYSSFHATDEEMLIPMERETGELWEQFIHGLLEGTLAPWGERAVAWDAVSPEMMAQALNRQLASKPGKSMASYEQAVTDFLRNMDRRGTGGSGDGEALDRLTACISHLNPELRRQFLISTFSALPGRQDLAEELVQRFPSEVVLDALDQIGASNSSLSPVLLDLVGKLAAHAPQGGMPSQVTNRPVSLDQDLSDKLAVIFREDDGDRFLPAAYQETLRTIVAIDGISALEEDEIAALKETLSSHCVETEVNAVILEILKELPEDCQPDILRRNLLDLSGYFLEMGDFASLATMYDRLTSLPPTVERRVTALTSEVLAVFARPEFVAEVVRGLAFWGKAKYDEIRQLILRVGAPFAGPLLDALAQEQRMSLRHFYMDCLQKMGTVTRDATLARLRDSRWYFVRNLLVLLRNIDDPTVVRHIKRLSHHPHPKVRQELLKTLLHYQDPESDRLLHGYLAGKDREQRLMGVQLAAQSRNPQVVAQLLAFLAKGGIADYEFELKCAVVKTLGEMGHVDALPELVGLLRSRNLFHPQKHAQLKVKIVHSLVNYPPSWVGYLLDELCNGDNRELAEAASDVLHRLKGRGA</sequence>
<evidence type="ECO:0008006" key="3">
    <source>
        <dbReference type="Google" id="ProtNLM"/>
    </source>
</evidence>
<name>A0ABS5S7X7_9BACT</name>
<dbReference type="InterPro" id="IPR016024">
    <property type="entry name" value="ARM-type_fold"/>
</dbReference>
<dbReference type="InterPro" id="IPR011989">
    <property type="entry name" value="ARM-like"/>
</dbReference>
<dbReference type="SUPFAM" id="SSF48371">
    <property type="entry name" value="ARM repeat"/>
    <property type="match status" value="1"/>
</dbReference>
<comment type="caution">
    <text evidence="1">The sequence shown here is derived from an EMBL/GenBank/DDBJ whole genome shotgun (WGS) entry which is preliminary data.</text>
</comment>
<reference evidence="1 2" key="1">
    <citation type="submission" date="2021-05" db="EMBL/GenBank/DDBJ databases">
        <title>The draft genome of Geobacter luticola JCM 17780.</title>
        <authorList>
            <person name="Xu Z."/>
            <person name="Masuda Y."/>
            <person name="Itoh H."/>
            <person name="Senoo K."/>
        </authorList>
    </citation>
    <scope>NUCLEOTIDE SEQUENCE [LARGE SCALE GENOMIC DNA]</scope>
    <source>
        <strain evidence="1 2">JCM 17780</strain>
    </source>
</reference>
<evidence type="ECO:0000313" key="1">
    <source>
        <dbReference type="EMBL" id="MBT0651478.1"/>
    </source>
</evidence>
<gene>
    <name evidence="1" type="ORF">KI810_00280</name>
</gene>
<dbReference type="Proteomes" id="UP000756860">
    <property type="component" value="Unassembled WGS sequence"/>
</dbReference>
<accession>A0ABS5S7X7</accession>
<dbReference type="Gene3D" id="1.25.10.10">
    <property type="entry name" value="Leucine-rich Repeat Variant"/>
    <property type="match status" value="1"/>
</dbReference>
<proteinExistence type="predicted"/>
<keyword evidence="2" id="KW-1185">Reference proteome</keyword>
<protein>
    <recommendedName>
        <fullName evidence="3">HEAT repeat protein</fullName>
    </recommendedName>
</protein>
<evidence type="ECO:0000313" key="2">
    <source>
        <dbReference type="Proteomes" id="UP000756860"/>
    </source>
</evidence>
<organism evidence="1 2">
    <name type="scientific">Geomobilimonas luticola</name>
    <dbReference type="NCBI Taxonomy" id="1114878"/>
    <lineage>
        <taxon>Bacteria</taxon>
        <taxon>Pseudomonadati</taxon>
        <taxon>Thermodesulfobacteriota</taxon>
        <taxon>Desulfuromonadia</taxon>
        <taxon>Geobacterales</taxon>
        <taxon>Geobacteraceae</taxon>
        <taxon>Geomobilimonas</taxon>
    </lineage>
</organism>